<keyword evidence="3 5" id="KW-0238">DNA-binding</keyword>
<evidence type="ECO:0000256" key="4">
    <source>
        <dbReference type="RuleBase" id="RU003939"/>
    </source>
</evidence>
<evidence type="ECO:0000256" key="3">
    <source>
        <dbReference type="ARBA" id="ARBA00023125"/>
    </source>
</evidence>
<dbReference type="InterPro" id="IPR010992">
    <property type="entry name" value="IHF-like_DNA-bd_dom_sf"/>
</dbReference>
<dbReference type="SMART" id="SM00411">
    <property type="entry name" value="BHL"/>
    <property type="match status" value="1"/>
</dbReference>
<dbReference type="PANTHER" id="PTHR33175:SF3">
    <property type="entry name" value="DNA-BINDING PROTEIN HU-BETA"/>
    <property type="match status" value="1"/>
</dbReference>
<gene>
    <name evidence="5" type="ORF">ACFP7A_12830</name>
</gene>
<evidence type="ECO:0000313" key="5">
    <source>
        <dbReference type="EMBL" id="MFC6387484.1"/>
    </source>
</evidence>
<dbReference type="GO" id="GO:0003677">
    <property type="term" value="F:DNA binding"/>
    <property type="evidence" value="ECO:0007669"/>
    <property type="project" value="UniProtKB-KW"/>
</dbReference>
<dbReference type="Pfam" id="PF00216">
    <property type="entry name" value="Bac_DNA_binding"/>
    <property type="match status" value="1"/>
</dbReference>
<evidence type="ECO:0000256" key="1">
    <source>
        <dbReference type="ARBA" id="ARBA00010529"/>
    </source>
</evidence>
<comment type="caution">
    <text evidence="5">The sequence shown here is derived from an EMBL/GenBank/DDBJ whole genome shotgun (WGS) entry which is preliminary data.</text>
</comment>
<dbReference type="CDD" id="cd13831">
    <property type="entry name" value="HU"/>
    <property type="match status" value="1"/>
</dbReference>
<dbReference type="PANTHER" id="PTHR33175">
    <property type="entry name" value="DNA-BINDING PROTEIN HU"/>
    <property type="match status" value="1"/>
</dbReference>
<comment type="similarity">
    <text evidence="1 4">Belongs to the bacterial histone-like protein family.</text>
</comment>
<dbReference type="EMBL" id="JBHSTQ010000015">
    <property type="protein sequence ID" value="MFC6387484.1"/>
    <property type="molecule type" value="Genomic_DNA"/>
</dbReference>
<dbReference type="PROSITE" id="PS00045">
    <property type="entry name" value="HISTONE_LIKE"/>
    <property type="match status" value="1"/>
</dbReference>
<accession>A0ABW1WJS2</accession>
<reference evidence="6" key="1">
    <citation type="journal article" date="2019" name="Int. J. Syst. Evol. Microbiol.">
        <title>The Global Catalogue of Microorganisms (GCM) 10K type strain sequencing project: providing services to taxonomists for standard genome sequencing and annotation.</title>
        <authorList>
            <consortium name="The Broad Institute Genomics Platform"/>
            <consortium name="The Broad Institute Genome Sequencing Center for Infectious Disease"/>
            <person name="Wu L."/>
            <person name="Ma J."/>
        </authorList>
    </citation>
    <scope>NUCLEOTIDE SEQUENCE [LARGE SCALE GENOMIC DNA]</scope>
    <source>
        <strain evidence="6">CCUG 42001</strain>
    </source>
</reference>
<dbReference type="SUPFAM" id="SSF47729">
    <property type="entry name" value="IHF-like DNA-binding proteins"/>
    <property type="match status" value="1"/>
</dbReference>
<protein>
    <submittedName>
        <fullName evidence="5">HU family DNA-binding protein</fullName>
    </submittedName>
</protein>
<keyword evidence="6" id="KW-1185">Reference proteome</keyword>
<dbReference type="InterPro" id="IPR020816">
    <property type="entry name" value="Histone-like_DNA-bd_CS"/>
</dbReference>
<evidence type="ECO:0000256" key="2">
    <source>
        <dbReference type="ARBA" id="ARBA00023067"/>
    </source>
</evidence>
<dbReference type="Proteomes" id="UP001596267">
    <property type="component" value="Unassembled WGS sequence"/>
</dbReference>
<evidence type="ECO:0000313" key="6">
    <source>
        <dbReference type="Proteomes" id="UP001596267"/>
    </source>
</evidence>
<name>A0ABW1WJS2_9BACL</name>
<sequence length="91" mass="10020">MNKNELIHKVAEQTGISKKETETVVNETLEQVISALNANEKVQIVGFGTFEVRERASRTGRNPQTGETITIPATRVPGFRAGNKLKDAVKK</sequence>
<dbReference type="InterPro" id="IPR000119">
    <property type="entry name" value="Hist_DNA-bd"/>
</dbReference>
<organism evidence="5 6">
    <name type="scientific">Sporolactobacillus kofuensis</name>
    <dbReference type="NCBI Taxonomy" id="269672"/>
    <lineage>
        <taxon>Bacteria</taxon>
        <taxon>Bacillati</taxon>
        <taxon>Bacillota</taxon>
        <taxon>Bacilli</taxon>
        <taxon>Bacillales</taxon>
        <taxon>Sporolactobacillaceae</taxon>
        <taxon>Sporolactobacillus</taxon>
    </lineage>
</organism>
<keyword evidence="2" id="KW-0226">DNA condensation</keyword>
<proteinExistence type="inferred from homology"/>
<dbReference type="PRINTS" id="PR01727">
    <property type="entry name" value="DNABINDINGHU"/>
</dbReference>
<dbReference type="RefSeq" id="WP_253077233.1">
    <property type="nucleotide sequence ID" value="NZ_JAMXWN010000017.1"/>
</dbReference>
<dbReference type="Gene3D" id="4.10.520.10">
    <property type="entry name" value="IHF-like DNA-binding proteins"/>
    <property type="match status" value="1"/>
</dbReference>